<keyword evidence="2" id="KW-0812">Transmembrane</keyword>
<dbReference type="AlphaFoldDB" id="A0A2Z6SGU0"/>
<keyword evidence="2" id="KW-1133">Transmembrane helix</keyword>
<accession>A0A2Z6SGU0</accession>
<evidence type="ECO:0000313" key="4">
    <source>
        <dbReference type="Proteomes" id="UP000247702"/>
    </source>
</evidence>
<sequence>MTSISDLFQRITNGINERYDLLNRRFTSLVDNQRTINDATNQHLDNIDQLLAQVNRNLEQVNRRLDDIDRRFGGYDQILDNIMQNLEEVNQDDRKLNVLLQLTTLGILVLVISDLGLLFRRS</sequence>
<proteinExistence type="predicted"/>
<feature type="transmembrane region" description="Helical" evidence="2">
    <location>
        <begin position="98"/>
        <end position="119"/>
    </location>
</feature>
<evidence type="ECO:0000256" key="1">
    <source>
        <dbReference type="SAM" id="Coils"/>
    </source>
</evidence>
<feature type="coiled-coil region" evidence="1">
    <location>
        <begin position="44"/>
        <end position="71"/>
    </location>
</feature>
<comment type="caution">
    <text evidence="3">The sequence shown here is derived from an EMBL/GenBank/DDBJ whole genome shotgun (WGS) entry which is preliminary data.</text>
</comment>
<dbReference type="EMBL" id="BEXD01003954">
    <property type="protein sequence ID" value="GBC04579.1"/>
    <property type="molecule type" value="Genomic_DNA"/>
</dbReference>
<keyword evidence="1" id="KW-0175">Coiled coil</keyword>
<gene>
    <name evidence="3" type="ORF">RclHR1_05750011</name>
</gene>
<evidence type="ECO:0000313" key="3">
    <source>
        <dbReference type="EMBL" id="GBC04579.1"/>
    </source>
</evidence>
<keyword evidence="2" id="KW-0472">Membrane</keyword>
<keyword evidence="4" id="KW-1185">Reference proteome</keyword>
<dbReference type="Gene3D" id="3.90.20.10">
    <property type="match status" value="1"/>
</dbReference>
<protein>
    <recommendedName>
        <fullName evidence="5">t-SNARE coiled-coil homology domain-containing protein</fullName>
    </recommendedName>
</protein>
<dbReference type="Proteomes" id="UP000247702">
    <property type="component" value="Unassembled WGS sequence"/>
</dbReference>
<evidence type="ECO:0008006" key="5">
    <source>
        <dbReference type="Google" id="ProtNLM"/>
    </source>
</evidence>
<organism evidence="3 4">
    <name type="scientific">Rhizophagus clarus</name>
    <dbReference type="NCBI Taxonomy" id="94130"/>
    <lineage>
        <taxon>Eukaryota</taxon>
        <taxon>Fungi</taxon>
        <taxon>Fungi incertae sedis</taxon>
        <taxon>Mucoromycota</taxon>
        <taxon>Glomeromycotina</taxon>
        <taxon>Glomeromycetes</taxon>
        <taxon>Glomerales</taxon>
        <taxon>Glomeraceae</taxon>
        <taxon>Rhizophagus</taxon>
    </lineage>
</organism>
<name>A0A2Z6SGU0_9GLOM</name>
<evidence type="ECO:0000256" key="2">
    <source>
        <dbReference type="SAM" id="Phobius"/>
    </source>
</evidence>
<reference evidence="3 4" key="1">
    <citation type="submission" date="2017-11" db="EMBL/GenBank/DDBJ databases">
        <title>The genome of Rhizophagus clarus HR1 reveals common genetic basis of auxotrophy among arbuscular mycorrhizal fungi.</title>
        <authorList>
            <person name="Kobayashi Y."/>
        </authorList>
    </citation>
    <scope>NUCLEOTIDE SEQUENCE [LARGE SCALE GENOMIC DNA]</scope>
    <source>
        <strain evidence="3 4">HR1</strain>
    </source>
</reference>